<dbReference type="Gene3D" id="3.90.70.10">
    <property type="entry name" value="Cysteine proteinases"/>
    <property type="match status" value="1"/>
</dbReference>
<sequence>MRKLFIIFTVFTLLFISCSYDFNDRTAVDRQTSESYETTETQFTTQEAITYFTGCNECTENGDYRFNENKLLENLTIPADLPDEFDLSSFLPPIGNQGRQGSCVSWATTYYLKSFQERIETGLPYSTDRIMSPAYTYNQITQGICEGTDFKSTLDILLNKGAASIESFPYLDYSCNIQPTETQNAEAESNKISDYKYLSGENMALEMKTLLNGQTPILISSFLDSEFGLIDEFGLTAYRAHTVDYSVAGGCHAMLIVGYSDIFNAFKVVNSWGEAWGDDGFVWIDYAAFDNVTDDTADFRVISTAIIAYDL</sequence>
<keyword evidence="2" id="KW-0732">Signal</keyword>
<name>A0ABU9L242_9FLAO</name>
<dbReference type="PROSITE" id="PS51257">
    <property type="entry name" value="PROKAR_LIPOPROTEIN"/>
    <property type="match status" value="1"/>
</dbReference>
<evidence type="ECO:0000256" key="1">
    <source>
        <dbReference type="ARBA" id="ARBA00008455"/>
    </source>
</evidence>
<reference evidence="4 5" key="1">
    <citation type="submission" date="2024-04" db="EMBL/GenBank/DDBJ databases">
        <title>whole genome sequencing of Lutimonas vermicola strain IMCC1616.</title>
        <authorList>
            <person name="Bae S.S."/>
        </authorList>
    </citation>
    <scope>NUCLEOTIDE SEQUENCE [LARGE SCALE GENOMIC DNA]</scope>
    <source>
        <strain evidence="4 5">IMCC1616</strain>
    </source>
</reference>
<dbReference type="SMART" id="SM00645">
    <property type="entry name" value="Pept_C1"/>
    <property type="match status" value="1"/>
</dbReference>
<dbReference type="RefSeq" id="WP_342160662.1">
    <property type="nucleotide sequence ID" value="NZ_JBCDNA010000002.1"/>
</dbReference>
<dbReference type="InterPro" id="IPR000668">
    <property type="entry name" value="Peptidase_C1A_C"/>
</dbReference>
<gene>
    <name evidence="4" type="ORF">AABB81_11455</name>
</gene>
<evidence type="ECO:0000313" key="4">
    <source>
        <dbReference type="EMBL" id="MEL4456516.1"/>
    </source>
</evidence>
<comment type="similarity">
    <text evidence="1">Belongs to the peptidase C1 family.</text>
</comment>
<evidence type="ECO:0000259" key="3">
    <source>
        <dbReference type="SMART" id="SM00645"/>
    </source>
</evidence>
<dbReference type="Pfam" id="PF00112">
    <property type="entry name" value="Peptidase_C1"/>
    <property type="match status" value="1"/>
</dbReference>
<feature type="chain" id="PRO_5046827928" evidence="2">
    <location>
        <begin position="22"/>
        <end position="311"/>
    </location>
</feature>
<dbReference type="CDD" id="cd02619">
    <property type="entry name" value="Peptidase_C1"/>
    <property type="match status" value="1"/>
</dbReference>
<protein>
    <submittedName>
        <fullName evidence="4">C1 family peptidase</fullName>
    </submittedName>
</protein>
<dbReference type="PANTHER" id="PTHR12411">
    <property type="entry name" value="CYSTEINE PROTEASE FAMILY C1-RELATED"/>
    <property type="match status" value="1"/>
</dbReference>
<comment type="caution">
    <text evidence="4">The sequence shown here is derived from an EMBL/GenBank/DDBJ whole genome shotgun (WGS) entry which is preliminary data.</text>
</comment>
<evidence type="ECO:0000313" key="5">
    <source>
        <dbReference type="Proteomes" id="UP001474120"/>
    </source>
</evidence>
<dbReference type="SUPFAM" id="SSF54001">
    <property type="entry name" value="Cysteine proteinases"/>
    <property type="match status" value="1"/>
</dbReference>
<keyword evidence="5" id="KW-1185">Reference proteome</keyword>
<feature type="signal peptide" evidence="2">
    <location>
        <begin position="1"/>
        <end position="21"/>
    </location>
</feature>
<feature type="domain" description="Peptidase C1A papain C-terminal" evidence="3">
    <location>
        <begin position="81"/>
        <end position="291"/>
    </location>
</feature>
<dbReference type="Proteomes" id="UP001474120">
    <property type="component" value="Unassembled WGS sequence"/>
</dbReference>
<dbReference type="InterPro" id="IPR013128">
    <property type="entry name" value="Peptidase_C1A"/>
</dbReference>
<evidence type="ECO:0000256" key="2">
    <source>
        <dbReference type="SAM" id="SignalP"/>
    </source>
</evidence>
<dbReference type="EMBL" id="JBCDNA010000002">
    <property type="protein sequence ID" value="MEL4456516.1"/>
    <property type="molecule type" value="Genomic_DNA"/>
</dbReference>
<organism evidence="4 5">
    <name type="scientific">Lutimonas vermicola</name>
    <dbReference type="NCBI Taxonomy" id="414288"/>
    <lineage>
        <taxon>Bacteria</taxon>
        <taxon>Pseudomonadati</taxon>
        <taxon>Bacteroidota</taxon>
        <taxon>Flavobacteriia</taxon>
        <taxon>Flavobacteriales</taxon>
        <taxon>Flavobacteriaceae</taxon>
        <taxon>Lutimonas</taxon>
    </lineage>
</organism>
<dbReference type="InterPro" id="IPR038765">
    <property type="entry name" value="Papain-like_cys_pep_sf"/>
</dbReference>
<proteinExistence type="inferred from homology"/>
<accession>A0ABU9L242</accession>